<name>A0A6G9IDI7_9GAMM</name>
<sequence>MKFRNKNILAVISLFAFSFFSQAQDIKSVAITAIVEHPSLDRVRLGVEDELKANGYVVGQNIKIQYQSAQGSSANAAQIAKQFVASKPDVIVAIATPSAQALAATTKSIPIVFTAVTDPVAARLTKSWDASETNITGVSDALSLDKQIELMLKVKPDLKTIGYVYSPGEVNSTIVLKQLQESLAKLNINVIAAPAQRTSDIPAAARSLKGRVDLIYTTTDNNVVSAYESLVKVANESKIPLIASDPDPVARGAVAAIGMSYYDLGRQAGKIVIRILNGENPGNIPPEIGNVSQLAVNLVAAERQGIVLSEDLVKSAEQVIDK</sequence>
<dbReference type="KEGG" id="orb:IPMB12_11755"/>
<feature type="signal peptide" evidence="1">
    <location>
        <begin position="1"/>
        <end position="23"/>
    </location>
</feature>
<dbReference type="AlphaFoldDB" id="A0A6G9IDI7"/>
<dbReference type="InterPro" id="IPR007487">
    <property type="entry name" value="ABC_transpt-TYRBP-like"/>
</dbReference>
<dbReference type="Proteomes" id="UP000501168">
    <property type="component" value="Chromosome"/>
</dbReference>
<dbReference type="PANTHER" id="PTHR35271:SF1">
    <property type="entry name" value="ABC TRANSPORTER, SUBSTRATE-BINDING LIPOPROTEIN"/>
    <property type="match status" value="1"/>
</dbReference>
<dbReference type="InParanoid" id="A0A6G9IDI7"/>
<gene>
    <name evidence="2" type="ORF">IPMB12_11755</name>
</gene>
<protein>
    <submittedName>
        <fullName evidence="2">ABC transporter substrate-binding protein</fullName>
    </submittedName>
</protein>
<dbReference type="RefSeq" id="WP_166917597.1">
    <property type="nucleotide sequence ID" value="NZ_CP050253.1"/>
</dbReference>
<keyword evidence="3" id="KW-1185">Reference proteome</keyword>
<evidence type="ECO:0000256" key="1">
    <source>
        <dbReference type="SAM" id="SignalP"/>
    </source>
</evidence>
<reference evidence="2 3" key="1">
    <citation type="submission" date="2020-03" db="EMBL/GenBank/DDBJ databases">
        <title>Complete genome sequence of Orbus sp. IPMB12 (BCRC 80908).</title>
        <authorList>
            <person name="Lo W.-S."/>
            <person name="Chang T.-H."/>
            <person name="Kuo C.-H."/>
        </authorList>
    </citation>
    <scope>NUCLEOTIDE SEQUENCE [LARGE SCALE GENOMIC DNA]</scope>
    <source>
        <strain evidence="2 3">IPMB12</strain>
    </source>
</reference>
<dbReference type="Pfam" id="PF04392">
    <property type="entry name" value="ABC_sub_bind"/>
    <property type="match status" value="1"/>
</dbReference>
<dbReference type="EMBL" id="CP050253">
    <property type="protein sequence ID" value="QIQ22301.1"/>
    <property type="molecule type" value="Genomic_DNA"/>
</dbReference>
<accession>A0A6G9IDI7</accession>
<dbReference type="CDD" id="cd06325">
    <property type="entry name" value="PBP1_ABC_unchar_transporter"/>
    <property type="match status" value="1"/>
</dbReference>
<keyword evidence="1" id="KW-0732">Signal</keyword>
<dbReference type="Gene3D" id="3.40.50.2300">
    <property type="match status" value="2"/>
</dbReference>
<evidence type="ECO:0000313" key="3">
    <source>
        <dbReference type="Proteomes" id="UP000501168"/>
    </source>
</evidence>
<evidence type="ECO:0000313" key="2">
    <source>
        <dbReference type="EMBL" id="QIQ22301.1"/>
    </source>
</evidence>
<feature type="chain" id="PRO_5026241990" evidence="1">
    <location>
        <begin position="24"/>
        <end position="322"/>
    </location>
</feature>
<organism evidence="2 3">
    <name type="scientific">Zophobihabitans entericus</name>
    <dbReference type="NCBI Taxonomy" id="1635327"/>
    <lineage>
        <taxon>Bacteria</taxon>
        <taxon>Pseudomonadati</taxon>
        <taxon>Pseudomonadota</taxon>
        <taxon>Gammaproteobacteria</taxon>
        <taxon>Orbales</taxon>
        <taxon>Orbaceae</taxon>
        <taxon>Zophobihabitans</taxon>
    </lineage>
</organism>
<proteinExistence type="predicted"/>
<dbReference type="SUPFAM" id="SSF53822">
    <property type="entry name" value="Periplasmic binding protein-like I"/>
    <property type="match status" value="1"/>
</dbReference>
<dbReference type="InterPro" id="IPR028082">
    <property type="entry name" value="Peripla_BP_I"/>
</dbReference>
<dbReference type="PANTHER" id="PTHR35271">
    <property type="entry name" value="ABC TRANSPORTER, SUBSTRATE-BINDING LIPOPROTEIN-RELATED"/>
    <property type="match status" value="1"/>
</dbReference>